<organism evidence="2 3">
    <name type="scientific">Melanomma pulvis-pyrius CBS 109.77</name>
    <dbReference type="NCBI Taxonomy" id="1314802"/>
    <lineage>
        <taxon>Eukaryota</taxon>
        <taxon>Fungi</taxon>
        <taxon>Dikarya</taxon>
        <taxon>Ascomycota</taxon>
        <taxon>Pezizomycotina</taxon>
        <taxon>Dothideomycetes</taxon>
        <taxon>Pleosporomycetidae</taxon>
        <taxon>Pleosporales</taxon>
        <taxon>Melanommataceae</taxon>
        <taxon>Melanomma</taxon>
    </lineage>
</organism>
<evidence type="ECO:0000313" key="3">
    <source>
        <dbReference type="Proteomes" id="UP000799757"/>
    </source>
</evidence>
<keyword evidence="3" id="KW-1185">Reference proteome</keyword>
<reference evidence="2" key="1">
    <citation type="journal article" date="2020" name="Stud. Mycol.">
        <title>101 Dothideomycetes genomes: a test case for predicting lifestyles and emergence of pathogens.</title>
        <authorList>
            <person name="Haridas S."/>
            <person name="Albert R."/>
            <person name="Binder M."/>
            <person name="Bloem J."/>
            <person name="Labutti K."/>
            <person name="Salamov A."/>
            <person name="Andreopoulos B."/>
            <person name="Baker S."/>
            <person name="Barry K."/>
            <person name="Bills G."/>
            <person name="Bluhm B."/>
            <person name="Cannon C."/>
            <person name="Castanera R."/>
            <person name="Culley D."/>
            <person name="Daum C."/>
            <person name="Ezra D."/>
            <person name="Gonzalez J."/>
            <person name="Henrissat B."/>
            <person name="Kuo A."/>
            <person name="Liang C."/>
            <person name="Lipzen A."/>
            <person name="Lutzoni F."/>
            <person name="Magnuson J."/>
            <person name="Mondo S."/>
            <person name="Nolan M."/>
            <person name="Ohm R."/>
            <person name="Pangilinan J."/>
            <person name="Park H.-J."/>
            <person name="Ramirez L."/>
            <person name="Alfaro M."/>
            <person name="Sun H."/>
            <person name="Tritt A."/>
            <person name="Yoshinaga Y."/>
            <person name="Zwiers L.-H."/>
            <person name="Turgeon B."/>
            <person name="Goodwin S."/>
            <person name="Spatafora J."/>
            <person name="Crous P."/>
            <person name="Grigoriev I."/>
        </authorList>
    </citation>
    <scope>NUCLEOTIDE SEQUENCE</scope>
    <source>
        <strain evidence="2">CBS 109.77</strain>
    </source>
</reference>
<gene>
    <name evidence="2" type="ORF">K505DRAFT_103653</name>
</gene>
<name>A0A6A6WYE6_9PLEO</name>
<dbReference type="Proteomes" id="UP000799757">
    <property type="component" value="Unassembled WGS sequence"/>
</dbReference>
<dbReference type="AlphaFoldDB" id="A0A6A6WYE6"/>
<accession>A0A6A6WYE6</accession>
<dbReference type="EMBL" id="MU002190">
    <property type="protein sequence ID" value="KAF2788747.1"/>
    <property type="molecule type" value="Genomic_DNA"/>
</dbReference>
<protein>
    <submittedName>
        <fullName evidence="2">Uncharacterized protein</fullName>
    </submittedName>
</protein>
<evidence type="ECO:0000256" key="1">
    <source>
        <dbReference type="SAM" id="MobiDB-lite"/>
    </source>
</evidence>
<proteinExistence type="predicted"/>
<evidence type="ECO:0000313" key="2">
    <source>
        <dbReference type="EMBL" id="KAF2788747.1"/>
    </source>
</evidence>
<sequence>MGAFQDAACATFLLRASTPKLGKTTDTAHARSPAIERTVLLSSSHCAQDPRRRPSKDSPGQGRAGQAGQGVRWLLRHRADLLAPPRRAASRPPASIPAATRYTRNIAAYAAIHDRRTSIAPRLPCMPPRTTLPTLCRCTSLAVSHLVANLALAARSDLALHGDTDRRPKV</sequence>
<feature type="region of interest" description="Disordered" evidence="1">
    <location>
        <begin position="41"/>
        <end position="69"/>
    </location>
</feature>